<feature type="compositionally biased region" description="Basic and acidic residues" evidence="8">
    <location>
        <begin position="308"/>
        <end position="318"/>
    </location>
</feature>
<dbReference type="RefSeq" id="XP_014182906.1">
    <property type="nucleotide sequence ID" value="XM_014327431.1"/>
</dbReference>
<comment type="subcellular location">
    <subcellularLocation>
        <location evidence="1">Mitochondrion membrane</location>
        <topology evidence="1">Single-pass membrane protein</topology>
    </subcellularLocation>
</comment>
<dbReference type="KEGG" id="tasa:A1Q1_07195"/>
<sequence length="403" mass="43380">MFGLASARGVAAIRAGSRLSPQTIAYLHSASITPLTIAAAPKPRIVSVAVGQLGLRGYATQQNGSSGGSGGSGSGSSGSSGGKHESKEELLNRLTREARQRGRAFDQTHDHVGPFPLGVGPSGRTKTWKPWGDLNLGGKPYALEGTATGKWELTTVVRTVRQSGNLLVVLLGGGLFVVLALALSTELFAKNSPAVLYSECIDMIRDTDALSQFLLPPLKFTHSPNAASPVRGSSPVVHRVVRSPLSGRDHLLITFWVHGRGKDDPEPSPVRHWFKEKWDGFYAWAQQKGGLLGLATDPDTPEPEDEETSRKLDKEAEKQEGWLKSLASSLSLRPKGQKAAPALPPPGTFTIGECHADYVKDDQGQYQMLSLLVDVPSSRAKRPYQAVVYWSPEANREGLVPRR</sequence>
<keyword evidence="5 9" id="KW-1133">Transmembrane helix</keyword>
<keyword evidence="7 9" id="KW-0472">Membrane</keyword>
<organism evidence="10 11">
    <name type="scientific">Trichosporon asahii var. asahii (strain ATCC 90039 / CBS 2479 / JCM 2466 / KCTC 7840 / NBRC 103889/ NCYC 2677 / UAMH 7654)</name>
    <name type="common">Yeast</name>
    <dbReference type="NCBI Taxonomy" id="1186058"/>
    <lineage>
        <taxon>Eukaryota</taxon>
        <taxon>Fungi</taxon>
        <taxon>Dikarya</taxon>
        <taxon>Basidiomycota</taxon>
        <taxon>Agaricomycotina</taxon>
        <taxon>Tremellomycetes</taxon>
        <taxon>Trichosporonales</taxon>
        <taxon>Trichosporonaceae</taxon>
        <taxon>Trichosporon</taxon>
    </lineage>
</organism>
<evidence type="ECO:0000256" key="6">
    <source>
        <dbReference type="ARBA" id="ARBA00023128"/>
    </source>
</evidence>
<dbReference type="InterPro" id="IPR013261">
    <property type="entry name" value="Tim21"/>
</dbReference>
<gene>
    <name evidence="10" type="ORF">A1Q1_07195</name>
</gene>
<proteinExistence type="inferred from homology"/>
<keyword evidence="4" id="KW-0809">Transit peptide</keyword>
<evidence type="ECO:0000256" key="3">
    <source>
        <dbReference type="ARBA" id="ARBA00022692"/>
    </source>
</evidence>
<feature type="region of interest" description="Disordered" evidence="8">
    <location>
        <begin position="60"/>
        <end position="88"/>
    </location>
</feature>
<evidence type="ECO:0000256" key="8">
    <source>
        <dbReference type="SAM" id="MobiDB-lite"/>
    </source>
</evidence>
<evidence type="ECO:0000313" key="10">
    <source>
        <dbReference type="EMBL" id="EJT51607.1"/>
    </source>
</evidence>
<evidence type="ECO:0000313" key="11">
    <source>
        <dbReference type="Proteomes" id="UP000002748"/>
    </source>
</evidence>
<dbReference type="HOGENOM" id="CLU_048924_0_0_1"/>
<evidence type="ECO:0000256" key="5">
    <source>
        <dbReference type="ARBA" id="ARBA00022989"/>
    </source>
</evidence>
<dbReference type="PANTHER" id="PTHR13032:SF6">
    <property type="entry name" value="MITOCHONDRIAL IMPORT INNER MEMBRANE TRANSLOCASE SUBUNIT TIM21"/>
    <property type="match status" value="1"/>
</dbReference>
<feature type="region of interest" description="Disordered" evidence="8">
    <location>
        <begin position="293"/>
        <end position="318"/>
    </location>
</feature>
<accession>J6F8F4</accession>
<dbReference type="AlphaFoldDB" id="J6F8F4"/>
<dbReference type="VEuPathDB" id="FungiDB:A1Q1_07195"/>
<feature type="transmembrane region" description="Helical" evidence="9">
    <location>
        <begin position="166"/>
        <end position="183"/>
    </location>
</feature>
<keyword evidence="6" id="KW-0496">Mitochondrion</keyword>
<feature type="compositionally biased region" description="Gly residues" evidence="8">
    <location>
        <begin position="65"/>
        <end position="81"/>
    </location>
</feature>
<comment type="similarity">
    <text evidence="2">Belongs to the TIM21 family.</text>
</comment>
<reference evidence="10 11" key="1">
    <citation type="journal article" date="2012" name="Eukaryot. Cell">
        <title>Draft genome sequence of CBS 2479, the standard type strain of Trichosporon asahii.</title>
        <authorList>
            <person name="Yang R.Y."/>
            <person name="Li H.T."/>
            <person name="Zhu H."/>
            <person name="Zhou G.P."/>
            <person name="Wang M."/>
            <person name="Wang L."/>
        </authorList>
    </citation>
    <scope>NUCLEOTIDE SEQUENCE [LARGE SCALE GENOMIC DNA]</scope>
    <source>
        <strain evidence="11">ATCC 90039 / CBS 2479 / JCM 2466 / KCTC 7840 / NCYC 2677 / UAMH 7654</strain>
    </source>
</reference>
<protein>
    <recommendedName>
        <fullName evidence="12">Mitochondrial import inner membrane translocase subunit Tim21</fullName>
    </recommendedName>
</protein>
<evidence type="ECO:0000256" key="4">
    <source>
        <dbReference type="ARBA" id="ARBA00022946"/>
    </source>
</evidence>
<dbReference type="EMBL" id="ALBS01000050">
    <property type="protein sequence ID" value="EJT51607.1"/>
    <property type="molecule type" value="Genomic_DNA"/>
</dbReference>
<evidence type="ECO:0000256" key="1">
    <source>
        <dbReference type="ARBA" id="ARBA00004304"/>
    </source>
</evidence>
<keyword evidence="3 9" id="KW-0812">Transmembrane</keyword>
<dbReference type="Pfam" id="PF08294">
    <property type="entry name" value="TIM21"/>
    <property type="match status" value="1"/>
</dbReference>
<dbReference type="OrthoDB" id="436405at2759"/>
<dbReference type="GO" id="GO:0030150">
    <property type="term" value="P:protein import into mitochondrial matrix"/>
    <property type="evidence" value="ECO:0007669"/>
    <property type="project" value="InterPro"/>
</dbReference>
<dbReference type="Proteomes" id="UP000002748">
    <property type="component" value="Unassembled WGS sequence"/>
</dbReference>
<dbReference type="GO" id="GO:0005744">
    <property type="term" value="C:TIM23 mitochondrial import inner membrane translocase complex"/>
    <property type="evidence" value="ECO:0007669"/>
    <property type="project" value="InterPro"/>
</dbReference>
<evidence type="ECO:0000256" key="7">
    <source>
        <dbReference type="ARBA" id="ARBA00023136"/>
    </source>
</evidence>
<dbReference type="PANTHER" id="PTHR13032">
    <property type="entry name" value="MITOCHONDRIAL IMPORT INNER MEMBRANE TRANSLOCASE SUBUNIT TIM21"/>
    <property type="match status" value="1"/>
</dbReference>
<comment type="caution">
    <text evidence="10">The sequence shown here is derived from an EMBL/GenBank/DDBJ whole genome shotgun (WGS) entry which is preliminary data.</text>
</comment>
<evidence type="ECO:0008006" key="12">
    <source>
        <dbReference type="Google" id="ProtNLM"/>
    </source>
</evidence>
<evidence type="ECO:0000256" key="2">
    <source>
        <dbReference type="ARBA" id="ARBA00010867"/>
    </source>
</evidence>
<name>J6F8F4_TRIAS</name>
<dbReference type="GeneID" id="25990707"/>
<evidence type="ECO:0000256" key="9">
    <source>
        <dbReference type="SAM" id="Phobius"/>
    </source>
</evidence>